<gene>
    <name evidence="4" type="ORF">SAMN05216360_107212</name>
</gene>
<keyword evidence="2" id="KW-0378">Hydrolase</keyword>
<keyword evidence="5" id="KW-1185">Reference proteome</keyword>
<protein>
    <submittedName>
        <fullName evidence="4">4-phytase / acid phosphatase</fullName>
    </submittedName>
</protein>
<reference evidence="5" key="1">
    <citation type="submission" date="2016-10" db="EMBL/GenBank/DDBJ databases">
        <authorList>
            <person name="Varghese N."/>
            <person name="Submissions S."/>
        </authorList>
    </citation>
    <scope>NUCLEOTIDE SEQUENCE [LARGE SCALE GENOMIC DNA]</scope>
    <source>
        <strain evidence="5">BL47</strain>
    </source>
</reference>
<dbReference type="STRING" id="582672.SAMN05216360_107212"/>
<evidence type="ECO:0000313" key="4">
    <source>
        <dbReference type="EMBL" id="SDN33112.1"/>
    </source>
</evidence>
<dbReference type="InterPro" id="IPR000560">
    <property type="entry name" value="His_Pase_clade-2"/>
</dbReference>
<dbReference type="SUPFAM" id="SSF53254">
    <property type="entry name" value="Phosphoglycerate mutase-like"/>
    <property type="match status" value="1"/>
</dbReference>
<dbReference type="OrthoDB" id="395886at2"/>
<dbReference type="InterPro" id="IPR029033">
    <property type="entry name" value="His_PPase_superfam"/>
</dbReference>
<accession>A0A1H0AHP5</accession>
<dbReference type="InterPro" id="IPR050645">
    <property type="entry name" value="Histidine_acid_phosphatase"/>
</dbReference>
<proteinExistence type="inferred from homology"/>
<dbReference type="GO" id="GO:0030288">
    <property type="term" value="C:outer membrane-bounded periplasmic space"/>
    <property type="evidence" value="ECO:0007669"/>
    <property type="project" value="TreeGrafter"/>
</dbReference>
<organism evidence="4 5">
    <name type="scientific">Methylobacterium phyllostachyos</name>
    <dbReference type="NCBI Taxonomy" id="582672"/>
    <lineage>
        <taxon>Bacteria</taxon>
        <taxon>Pseudomonadati</taxon>
        <taxon>Pseudomonadota</taxon>
        <taxon>Alphaproteobacteria</taxon>
        <taxon>Hyphomicrobiales</taxon>
        <taxon>Methylobacteriaceae</taxon>
        <taxon>Methylobacterium</taxon>
    </lineage>
</organism>
<evidence type="ECO:0000256" key="1">
    <source>
        <dbReference type="ARBA" id="ARBA00005375"/>
    </source>
</evidence>
<dbReference type="PROSITE" id="PS00778">
    <property type="entry name" value="HIS_ACID_PHOSPHAT_2"/>
    <property type="match status" value="1"/>
</dbReference>
<feature type="chain" id="PRO_5011793351" evidence="3">
    <location>
        <begin position="40"/>
        <end position="434"/>
    </location>
</feature>
<evidence type="ECO:0000313" key="5">
    <source>
        <dbReference type="Proteomes" id="UP000198704"/>
    </source>
</evidence>
<evidence type="ECO:0000256" key="2">
    <source>
        <dbReference type="ARBA" id="ARBA00022801"/>
    </source>
</evidence>
<dbReference type="InterPro" id="IPR033379">
    <property type="entry name" value="Acid_Pase_AS"/>
</dbReference>
<dbReference type="EMBL" id="FNHS01000007">
    <property type="protein sequence ID" value="SDN33112.1"/>
    <property type="molecule type" value="Genomic_DNA"/>
</dbReference>
<feature type="signal peptide" evidence="3">
    <location>
        <begin position="1"/>
        <end position="39"/>
    </location>
</feature>
<dbReference type="GO" id="GO:0050308">
    <property type="term" value="F:sugar-phosphatase activity"/>
    <property type="evidence" value="ECO:0007669"/>
    <property type="project" value="TreeGrafter"/>
</dbReference>
<dbReference type="CDD" id="cd07061">
    <property type="entry name" value="HP_HAP_like"/>
    <property type="match status" value="1"/>
</dbReference>
<dbReference type="Gene3D" id="3.40.50.1240">
    <property type="entry name" value="Phosphoglycerate mutase-like"/>
    <property type="match status" value="2"/>
</dbReference>
<dbReference type="PANTHER" id="PTHR11567:SF110">
    <property type="entry name" value="2-PHOSPHOXYLOSE PHOSPHATASE 1"/>
    <property type="match status" value="1"/>
</dbReference>
<name>A0A1H0AHP5_9HYPH</name>
<evidence type="ECO:0000256" key="3">
    <source>
        <dbReference type="SAM" id="SignalP"/>
    </source>
</evidence>
<sequence>MRRCRNTVRARKIRSAPGRLRSLGIAVLTLLAAQAPARAEPKLERVVLVSRHGIRAPTASLAALETRTGRPWPAFPAEPGELTAHGAEALSRMGAYLRSVYAKAELLPETGCPAVNAVQVWADGAANRTRRSGQILADAIVPGCGLVARHGPVGAVDPVFDSGRVCPLEPVEALAAIQRRTVGGTAVTDKPSEKAIAALKRVLGPAACKAVPAACLDGPSTLVATPTGPKIEGPLALAATVSENLLLEYAEGLPADQVAWGQGTPETLAALLPAHRRSADLLRRTPEIATFRAATLLQMLADLLMGEAPRGLGVPPLGASARLVVLAGHDTTLSNLSGALGLGWSLPGQPDPTAPGATLAFEVWHHPETGRRTIRIRIFAQTLDQLRSARALGPSDPPVSLPLAIGICPARDGGCDLEAFATKVRAALPPVCVR</sequence>
<dbReference type="PANTHER" id="PTHR11567">
    <property type="entry name" value="ACID PHOSPHATASE-RELATED"/>
    <property type="match status" value="1"/>
</dbReference>
<dbReference type="Proteomes" id="UP000198704">
    <property type="component" value="Unassembled WGS sequence"/>
</dbReference>
<dbReference type="PROSITE" id="PS00616">
    <property type="entry name" value="HIS_ACID_PHOSPHAT_1"/>
    <property type="match status" value="1"/>
</dbReference>
<comment type="similarity">
    <text evidence="1">Belongs to the histidine acid phosphatase family.</text>
</comment>
<dbReference type="AlphaFoldDB" id="A0A1H0AHP5"/>
<dbReference type="SMR" id="A0A1H0AHP5"/>
<keyword evidence="3" id="KW-0732">Signal</keyword>
<dbReference type="Pfam" id="PF00328">
    <property type="entry name" value="His_Phos_2"/>
    <property type="match status" value="1"/>
</dbReference>